<dbReference type="GeneID" id="97991025"/>
<evidence type="ECO:0000313" key="8">
    <source>
        <dbReference type="Proteomes" id="UP000260812"/>
    </source>
</evidence>
<keyword evidence="4" id="KW-0411">Iron-sulfur</keyword>
<dbReference type="Gene3D" id="3.30.70.20">
    <property type="match status" value="1"/>
</dbReference>
<dbReference type="AlphaFoldDB" id="A0A3E3HZ25"/>
<dbReference type="Pfam" id="PF13237">
    <property type="entry name" value="Fer4_10"/>
    <property type="match status" value="1"/>
</dbReference>
<dbReference type="InterPro" id="IPR017900">
    <property type="entry name" value="4Fe4S_Fe_S_CS"/>
</dbReference>
<feature type="domain" description="4Fe-4S ferredoxin-type" evidence="6">
    <location>
        <begin position="82"/>
        <end position="104"/>
    </location>
</feature>
<dbReference type="InterPro" id="IPR050572">
    <property type="entry name" value="Fe-S_Ferredoxin"/>
</dbReference>
<dbReference type="GO" id="GO:0046872">
    <property type="term" value="F:metal ion binding"/>
    <property type="evidence" value="ECO:0007669"/>
    <property type="project" value="UniProtKB-KW"/>
</dbReference>
<dbReference type="PANTHER" id="PTHR43687:SF1">
    <property type="entry name" value="FERREDOXIN III"/>
    <property type="match status" value="1"/>
</dbReference>
<proteinExistence type="predicted"/>
<dbReference type="PANTHER" id="PTHR43687">
    <property type="entry name" value="ADENYLYLSULFATE REDUCTASE, BETA SUBUNIT"/>
    <property type="match status" value="1"/>
</dbReference>
<comment type="caution">
    <text evidence="7">The sequence shown here is derived from an EMBL/GenBank/DDBJ whole genome shotgun (WGS) entry which is preliminary data.</text>
</comment>
<feature type="region of interest" description="Disordered" evidence="5">
    <location>
        <begin position="1"/>
        <end position="23"/>
    </location>
</feature>
<keyword evidence="2" id="KW-0479">Metal-binding</keyword>
<gene>
    <name evidence="7" type="ORF">DXC51_20960</name>
</gene>
<dbReference type="PROSITE" id="PS00198">
    <property type="entry name" value="4FE4S_FER_1"/>
    <property type="match status" value="2"/>
</dbReference>
<name>A0A3E3HZ25_9FIRM</name>
<dbReference type="GO" id="GO:0051539">
    <property type="term" value="F:4 iron, 4 sulfur cluster binding"/>
    <property type="evidence" value="ECO:0007669"/>
    <property type="project" value="UniProtKB-KW"/>
</dbReference>
<feature type="domain" description="4Fe-4S ferredoxin-type" evidence="6">
    <location>
        <begin position="47"/>
        <end position="76"/>
    </location>
</feature>
<keyword evidence="1" id="KW-0004">4Fe-4S</keyword>
<evidence type="ECO:0000256" key="1">
    <source>
        <dbReference type="ARBA" id="ARBA00022485"/>
    </source>
</evidence>
<reference evidence="7 8" key="1">
    <citation type="submission" date="2018-08" db="EMBL/GenBank/DDBJ databases">
        <title>A genome reference for cultivated species of the human gut microbiota.</title>
        <authorList>
            <person name="Zou Y."/>
            <person name="Xue W."/>
            <person name="Luo G."/>
        </authorList>
    </citation>
    <scope>NUCLEOTIDE SEQUENCE [LARGE SCALE GENOMIC DNA]</scope>
    <source>
        <strain evidence="7 8">TF05-5AC</strain>
    </source>
</reference>
<dbReference type="SUPFAM" id="SSF54862">
    <property type="entry name" value="4Fe-4S ferredoxins"/>
    <property type="match status" value="1"/>
</dbReference>
<keyword evidence="3" id="KW-0408">Iron</keyword>
<keyword evidence="8" id="KW-1185">Reference proteome</keyword>
<dbReference type="Proteomes" id="UP000260812">
    <property type="component" value="Unassembled WGS sequence"/>
</dbReference>
<dbReference type="PROSITE" id="PS51379">
    <property type="entry name" value="4FE4S_FER_2"/>
    <property type="match status" value="2"/>
</dbReference>
<protein>
    <submittedName>
        <fullName evidence="7">4Fe-4S dicluster domain-containing protein</fullName>
    </submittedName>
</protein>
<dbReference type="RefSeq" id="WP_117545346.1">
    <property type="nucleotide sequence ID" value="NZ_JBKUNB010000006.1"/>
</dbReference>
<evidence type="ECO:0000256" key="4">
    <source>
        <dbReference type="ARBA" id="ARBA00023014"/>
    </source>
</evidence>
<evidence type="ECO:0000313" key="7">
    <source>
        <dbReference type="EMBL" id="RGE57081.1"/>
    </source>
</evidence>
<feature type="compositionally biased region" description="Polar residues" evidence="5">
    <location>
        <begin position="10"/>
        <end position="19"/>
    </location>
</feature>
<evidence type="ECO:0000256" key="5">
    <source>
        <dbReference type="SAM" id="MobiDB-lite"/>
    </source>
</evidence>
<evidence type="ECO:0000256" key="2">
    <source>
        <dbReference type="ARBA" id="ARBA00022723"/>
    </source>
</evidence>
<sequence>MKPKSAEAARNTQKGTPTQDGIGPFCHLAGLFGQRLYFYNRTKRYTDKLKIDSSRCIGCGQCAAVCPMKNITLVDGSAKSGERCTMCYRCISRCPQQCITLLGKRVVEQCRIERYL</sequence>
<evidence type="ECO:0000256" key="3">
    <source>
        <dbReference type="ARBA" id="ARBA00023004"/>
    </source>
</evidence>
<dbReference type="InterPro" id="IPR017896">
    <property type="entry name" value="4Fe4S_Fe-S-bd"/>
</dbReference>
<dbReference type="EMBL" id="QVLV01000018">
    <property type="protein sequence ID" value="RGE57081.1"/>
    <property type="molecule type" value="Genomic_DNA"/>
</dbReference>
<accession>A0A3E3HZ25</accession>
<organism evidence="7 8">
    <name type="scientific">Eisenbergiella massiliensis</name>
    <dbReference type="NCBI Taxonomy" id="1720294"/>
    <lineage>
        <taxon>Bacteria</taxon>
        <taxon>Bacillati</taxon>
        <taxon>Bacillota</taxon>
        <taxon>Clostridia</taxon>
        <taxon>Lachnospirales</taxon>
        <taxon>Lachnospiraceae</taxon>
        <taxon>Eisenbergiella</taxon>
    </lineage>
</organism>
<evidence type="ECO:0000259" key="6">
    <source>
        <dbReference type="PROSITE" id="PS51379"/>
    </source>
</evidence>